<dbReference type="Proteomes" id="UP000710849">
    <property type="component" value="Unassembled WGS sequence"/>
</dbReference>
<keyword evidence="2" id="KW-1185">Reference proteome</keyword>
<dbReference type="EMBL" id="RCSW01000003">
    <property type="protein sequence ID" value="KAF7952328.1"/>
    <property type="molecule type" value="Genomic_DNA"/>
</dbReference>
<protein>
    <submittedName>
        <fullName evidence="1">Uncharacterized protein</fullName>
    </submittedName>
</protein>
<name>A0A9P5ISK9_9HELO</name>
<dbReference type="GeneID" id="62145414"/>
<proteinExistence type="predicted"/>
<dbReference type="AlphaFoldDB" id="A0A9P5ISK9"/>
<evidence type="ECO:0000313" key="1">
    <source>
        <dbReference type="EMBL" id="KAF7952328.1"/>
    </source>
</evidence>
<comment type="caution">
    <text evidence="1">The sequence shown here is derived from an EMBL/GenBank/DDBJ whole genome shotgun (WGS) entry which is preliminary data.</text>
</comment>
<organism evidence="1 2">
    <name type="scientific">Botrytis byssoidea</name>
    <dbReference type="NCBI Taxonomy" id="139641"/>
    <lineage>
        <taxon>Eukaryota</taxon>
        <taxon>Fungi</taxon>
        <taxon>Dikarya</taxon>
        <taxon>Ascomycota</taxon>
        <taxon>Pezizomycotina</taxon>
        <taxon>Leotiomycetes</taxon>
        <taxon>Helotiales</taxon>
        <taxon>Sclerotiniaceae</taxon>
        <taxon>Botrytis</taxon>
    </lineage>
</organism>
<evidence type="ECO:0000313" key="2">
    <source>
        <dbReference type="Proteomes" id="UP000710849"/>
    </source>
</evidence>
<sequence length="83" mass="9226">MSKNTKGKFFGGIPWRYKTQGVGFPPPTSYTLPLTLHMIGALGDIKYQTLNDYTQESSEAAKEDLFVFADAKPGYKIFDSNAL</sequence>
<reference evidence="1 2" key="1">
    <citation type="journal article" date="2020" name="Genome Biol. Evol.">
        <title>Comparative genomics of Sclerotiniaceae.</title>
        <authorList>
            <person name="Valero Jimenez C.A."/>
            <person name="Steentjes M."/>
            <person name="Scholten O.E."/>
            <person name="Van Kan J.A.L."/>
        </authorList>
    </citation>
    <scope>NUCLEOTIDE SEQUENCE [LARGE SCALE GENOMIC DNA]</scope>
    <source>
        <strain evidence="1 2">MUCL 94</strain>
    </source>
</reference>
<dbReference type="RefSeq" id="XP_038736894.1">
    <property type="nucleotide sequence ID" value="XM_038872336.1"/>
</dbReference>
<gene>
    <name evidence="1" type="ORF">EAE97_001825</name>
</gene>
<accession>A0A9P5ISK9</accession>